<dbReference type="STRING" id="430453.SAMN04487962_101527"/>
<gene>
    <name evidence="2" type="ORF">SAMN04487962_101527</name>
</gene>
<accession>A0A1H9Z9L6</accession>
<sequence length="256" mass="27994">MSIYLRQICLVAEQLEPVVERIENLFGVPVCHRDPEVATFGLENALFAFGSQFLEVVAPIREGTAAGRFLERRGGPGGYMVICQATSLEEQAGVRARAAENNVRVAWESDHESGNLMQLHPRDMGAAFLEVDWDEQADPRGNWQPAGGMDWVKHTMTDRVSGITGVTLSDTRPTQLARHWSNVLGMPVKDRDGTPVIETPNAVLKFAECDHQESAGLTAIDLAVGDPATILTRSMEQGADRTGQSLNLCGVEILLR</sequence>
<evidence type="ECO:0000259" key="1">
    <source>
        <dbReference type="Pfam" id="PF13468"/>
    </source>
</evidence>
<dbReference type="SUPFAM" id="SSF54593">
    <property type="entry name" value="Glyoxalase/Bleomycin resistance protein/Dihydroxybiphenyl dioxygenase"/>
    <property type="match status" value="1"/>
</dbReference>
<proteinExistence type="predicted"/>
<dbReference type="InterPro" id="IPR029068">
    <property type="entry name" value="Glyas_Bleomycin-R_OHBP_Dase"/>
</dbReference>
<evidence type="ECO:0000313" key="3">
    <source>
        <dbReference type="Proteomes" id="UP000198762"/>
    </source>
</evidence>
<dbReference type="AlphaFoldDB" id="A0A1H9Z9L6"/>
<dbReference type="InterPro" id="IPR025870">
    <property type="entry name" value="Glyoxalase-like_dom"/>
</dbReference>
<dbReference type="OrthoDB" id="7054074at2"/>
<organism evidence="2 3">
    <name type="scientific">Marinobacter segnicrescens</name>
    <dbReference type="NCBI Taxonomy" id="430453"/>
    <lineage>
        <taxon>Bacteria</taxon>
        <taxon>Pseudomonadati</taxon>
        <taxon>Pseudomonadota</taxon>
        <taxon>Gammaproteobacteria</taxon>
        <taxon>Pseudomonadales</taxon>
        <taxon>Marinobacteraceae</taxon>
        <taxon>Marinobacter</taxon>
    </lineage>
</organism>
<dbReference type="EMBL" id="FOHZ01000001">
    <property type="protein sequence ID" value="SES78154.1"/>
    <property type="molecule type" value="Genomic_DNA"/>
</dbReference>
<feature type="domain" description="Glyoxalase-like" evidence="1">
    <location>
        <begin position="9"/>
        <end position="183"/>
    </location>
</feature>
<keyword evidence="3" id="KW-1185">Reference proteome</keyword>
<protein>
    <submittedName>
        <fullName evidence="2">Glyoxalase-like domain-containing protein</fullName>
    </submittedName>
</protein>
<dbReference type="Proteomes" id="UP000198762">
    <property type="component" value="Unassembled WGS sequence"/>
</dbReference>
<reference evidence="3" key="1">
    <citation type="submission" date="2016-10" db="EMBL/GenBank/DDBJ databases">
        <authorList>
            <person name="Varghese N."/>
            <person name="Submissions S."/>
        </authorList>
    </citation>
    <scope>NUCLEOTIDE SEQUENCE [LARGE SCALE GENOMIC DNA]</scope>
    <source>
        <strain evidence="3">CGMCC 1.6489</strain>
    </source>
</reference>
<evidence type="ECO:0000313" key="2">
    <source>
        <dbReference type="EMBL" id="SES78154.1"/>
    </source>
</evidence>
<dbReference type="Pfam" id="PF13468">
    <property type="entry name" value="Glyoxalase_3"/>
    <property type="match status" value="1"/>
</dbReference>
<dbReference type="Gene3D" id="3.10.180.10">
    <property type="entry name" value="2,3-Dihydroxybiphenyl 1,2-Dioxygenase, domain 1"/>
    <property type="match status" value="1"/>
</dbReference>
<name>A0A1H9Z9L6_9GAMM</name>
<dbReference type="RefSeq" id="WP_091848637.1">
    <property type="nucleotide sequence ID" value="NZ_FOHZ01000001.1"/>
</dbReference>